<dbReference type="OrthoDB" id="10516773at2759"/>
<gene>
    <name evidence="1" type="ORF">PPERSA_01102</name>
</gene>
<evidence type="ECO:0000313" key="2">
    <source>
        <dbReference type="Proteomes" id="UP000054937"/>
    </source>
</evidence>
<organism evidence="1 2">
    <name type="scientific">Pseudocohnilembus persalinus</name>
    <name type="common">Ciliate</name>
    <dbReference type="NCBI Taxonomy" id="266149"/>
    <lineage>
        <taxon>Eukaryota</taxon>
        <taxon>Sar</taxon>
        <taxon>Alveolata</taxon>
        <taxon>Ciliophora</taxon>
        <taxon>Intramacronucleata</taxon>
        <taxon>Oligohymenophorea</taxon>
        <taxon>Scuticociliatia</taxon>
        <taxon>Philasterida</taxon>
        <taxon>Pseudocohnilembidae</taxon>
        <taxon>Pseudocohnilembus</taxon>
    </lineage>
</organism>
<keyword evidence="2" id="KW-1185">Reference proteome</keyword>
<evidence type="ECO:0008006" key="3">
    <source>
        <dbReference type="Google" id="ProtNLM"/>
    </source>
</evidence>
<evidence type="ECO:0000313" key="1">
    <source>
        <dbReference type="EMBL" id="KRX06024.1"/>
    </source>
</evidence>
<dbReference type="Proteomes" id="UP000054937">
    <property type="component" value="Unassembled WGS sequence"/>
</dbReference>
<dbReference type="EMBL" id="LDAU01000102">
    <property type="protein sequence ID" value="KRX06024.1"/>
    <property type="molecule type" value="Genomic_DNA"/>
</dbReference>
<accession>A0A0V0QVR1</accession>
<name>A0A0V0QVR1_PSEPJ</name>
<proteinExistence type="predicted"/>
<protein>
    <recommendedName>
        <fullName evidence="3">Rad1/Rec1/Rad17</fullName>
    </recommendedName>
</protein>
<sequence length="274" mass="31747">MFGNLAKYAGKNQLDFHILVNLSSISFIIKKRGNITSTVLQLKRDFFKKINFQENMSNTASGYVMKVNMEDFDLSYKLLDPGNENMINIEYEKDCSYLMIRQSKKQQNNPSFQCDTQKTIKLDILDEEQVDKDSISMSFIPNQDYLISLEFTSGSSFNLVDKVFSQIKETCLTFVFDFSILNNQQVEVNCVPNNVVNESFKVSMTNFKKIKGDYQKYQYDYYTKLILPAFSFMNKETNVSMKINHDGALFLISRDENANIQTETIIPMLENTID</sequence>
<dbReference type="AlphaFoldDB" id="A0A0V0QVR1"/>
<reference evidence="1 2" key="1">
    <citation type="journal article" date="2015" name="Sci. Rep.">
        <title>Genome of the facultative scuticociliatosis pathogen Pseudocohnilembus persalinus provides insight into its virulence through horizontal gene transfer.</title>
        <authorList>
            <person name="Xiong J."/>
            <person name="Wang G."/>
            <person name="Cheng J."/>
            <person name="Tian M."/>
            <person name="Pan X."/>
            <person name="Warren A."/>
            <person name="Jiang C."/>
            <person name="Yuan D."/>
            <person name="Miao W."/>
        </authorList>
    </citation>
    <scope>NUCLEOTIDE SEQUENCE [LARGE SCALE GENOMIC DNA]</scope>
    <source>
        <strain evidence="1">36N120E</strain>
    </source>
</reference>
<dbReference type="InParanoid" id="A0A0V0QVR1"/>
<dbReference type="OMA" id="MINIEYE"/>
<comment type="caution">
    <text evidence="1">The sequence shown here is derived from an EMBL/GenBank/DDBJ whole genome shotgun (WGS) entry which is preliminary data.</text>
</comment>